<dbReference type="InterPro" id="IPR002678">
    <property type="entry name" value="DUF34/NIF3"/>
</dbReference>
<accession>A0A210R6K6</accession>
<comment type="similarity">
    <text evidence="1 3">Belongs to the GTP cyclohydrolase I type 2/NIF3 family.</text>
</comment>
<feature type="binding site" evidence="4">
    <location>
        <position position="104"/>
    </location>
    <ligand>
        <name>a divalent metal cation</name>
        <dbReference type="ChEBI" id="CHEBI:60240"/>
        <label>1</label>
    </ligand>
</feature>
<feature type="binding site" evidence="4">
    <location>
        <position position="303"/>
    </location>
    <ligand>
        <name>a divalent metal cation</name>
        <dbReference type="ChEBI" id="CHEBI:60240"/>
        <label>1</label>
    </ligand>
</feature>
<dbReference type="InterPro" id="IPR036069">
    <property type="entry name" value="DUF34/NIF3_sf"/>
</dbReference>
<keyword evidence="6" id="KW-1185">Reference proteome</keyword>
<gene>
    <name evidence="5" type="ORF">KP79_PYT16244</name>
</gene>
<evidence type="ECO:0000313" key="5">
    <source>
        <dbReference type="EMBL" id="OWF56642.1"/>
    </source>
</evidence>
<evidence type="ECO:0000313" key="6">
    <source>
        <dbReference type="Proteomes" id="UP000242188"/>
    </source>
</evidence>
<feature type="binding site" evidence="4">
    <location>
        <position position="307"/>
    </location>
    <ligand>
        <name>a divalent metal cation</name>
        <dbReference type="ChEBI" id="CHEBI:60240"/>
        <label>1</label>
    </ligand>
</feature>
<dbReference type="FunFam" id="3.40.1390.30:FF:000001">
    <property type="entry name" value="GTP cyclohydrolase 1 type 2"/>
    <property type="match status" value="1"/>
</dbReference>
<dbReference type="InterPro" id="IPR017222">
    <property type="entry name" value="DUF34/NIF3_animal"/>
</dbReference>
<dbReference type="Pfam" id="PF01784">
    <property type="entry name" value="DUF34_NIF3"/>
    <property type="match status" value="1"/>
</dbReference>
<dbReference type="STRING" id="6573.A0A210R6K6"/>
<dbReference type="GO" id="GO:0005739">
    <property type="term" value="C:mitochondrion"/>
    <property type="evidence" value="ECO:0007669"/>
    <property type="project" value="TreeGrafter"/>
</dbReference>
<organism evidence="5 6">
    <name type="scientific">Mizuhopecten yessoensis</name>
    <name type="common">Japanese scallop</name>
    <name type="synonym">Patinopecten yessoensis</name>
    <dbReference type="NCBI Taxonomy" id="6573"/>
    <lineage>
        <taxon>Eukaryota</taxon>
        <taxon>Metazoa</taxon>
        <taxon>Spiralia</taxon>
        <taxon>Lophotrochozoa</taxon>
        <taxon>Mollusca</taxon>
        <taxon>Bivalvia</taxon>
        <taxon>Autobranchia</taxon>
        <taxon>Pteriomorphia</taxon>
        <taxon>Pectinida</taxon>
        <taxon>Pectinoidea</taxon>
        <taxon>Pectinidae</taxon>
        <taxon>Mizuhopecten</taxon>
    </lineage>
</organism>
<evidence type="ECO:0000256" key="2">
    <source>
        <dbReference type="ARBA" id="ARBA00019069"/>
    </source>
</evidence>
<dbReference type="GO" id="GO:0046872">
    <property type="term" value="F:metal ion binding"/>
    <property type="evidence" value="ECO:0007669"/>
    <property type="project" value="UniProtKB-KW"/>
</dbReference>
<dbReference type="AlphaFoldDB" id="A0A210R6K6"/>
<dbReference type="PIRSF" id="PIRSF037490">
    <property type="entry name" value="UCP037490_NIF3_euk"/>
    <property type="match status" value="1"/>
</dbReference>
<evidence type="ECO:0000256" key="1">
    <source>
        <dbReference type="ARBA" id="ARBA00006964"/>
    </source>
</evidence>
<evidence type="ECO:0000256" key="3">
    <source>
        <dbReference type="PIRNR" id="PIRNR037490"/>
    </source>
</evidence>
<feature type="binding site" evidence="4">
    <location>
        <position position="66"/>
    </location>
    <ligand>
        <name>a divalent metal cation</name>
        <dbReference type="ChEBI" id="CHEBI:60240"/>
        <label>1</label>
    </ligand>
</feature>
<sequence>MKLQSVVGLLYQYASPKLAGDWDNVGLLVEPTDPHEVTKLFLTNDLTPPVLDEAIDEKANMILSYHPPLFSPVKRLTQASWKDRVITKCIENRIAVFSPHTSHDALDGGVNDWLISVFDLRDKSPIEPTVMPNKKFSKKRIFTVPVNLAPKLIEGLSNIKGTVTTSIAVDPDLVQISFLGNQENAPDVMAVISEHMKVIKSIESYDLQKVVWPGYGMGRKGTLKQPLSLEDAVSLVKKHTNLDHVRLAAAQGESLVSSVAVCAGSGSSVLRNVPVSLYVTGEMSHHEVLHAVHSGTSVILCDHSNTERGYLSVLKQELNKLFKGKIDIVISSQDRDPLEIV</sequence>
<dbReference type="Proteomes" id="UP000242188">
    <property type="component" value="Unassembled WGS sequence"/>
</dbReference>
<dbReference type="PANTHER" id="PTHR13799:SF13">
    <property type="entry name" value="NIF3-LIKE PROTEIN 1"/>
    <property type="match status" value="1"/>
</dbReference>
<comment type="caution">
    <text evidence="5">The sequence shown here is derived from an EMBL/GenBank/DDBJ whole genome shotgun (WGS) entry which is preliminary data.</text>
</comment>
<proteinExistence type="inferred from homology"/>
<name>A0A210R6K6_MIZYE</name>
<evidence type="ECO:0000256" key="4">
    <source>
        <dbReference type="PIRSR" id="PIRSR602678-1"/>
    </source>
</evidence>
<dbReference type="SUPFAM" id="SSF102705">
    <property type="entry name" value="NIF3 (NGG1p interacting factor 3)-like"/>
    <property type="match status" value="1"/>
</dbReference>
<reference evidence="5 6" key="1">
    <citation type="journal article" date="2017" name="Nat. Ecol. Evol.">
        <title>Scallop genome provides insights into evolution of bilaterian karyotype and development.</title>
        <authorList>
            <person name="Wang S."/>
            <person name="Zhang J."/>
            <person name="Jiao W."/>
            <person name="Li J."/>
            <person name="Xun X."/>
            <person name="Sun Y."/>
            <person name="Guo X."/>
            <person name="Huan P."/>
            <person name="Dong B."/>
            <person name="Zhang L."/>
            <person name="Hu X."/>
            <person name="Sun X."/>
            <person name="Wang J."/>
            <person name="Zhao C."/>
            <person name="Wang Y."/>
            <person name="Wang D."/>
            <person name="Huang X."/>
            <person name="Wang R."/>
            <person name="Lv J."/>
            <person name="Li Y."/>
            <person name="Zhang Z."/>
            <person name="Liu B."/>
            <person name="Lu W."/>
            <person name="Hui Y."/>
            <person name="Liang J."/>
            <person name="Zhou Z."/>
            <person name="Hou R."/>
            <person name="Li X."/>
            <person name="Liu Y."/>
            <person name="Li H."/>
            <person name="Ning X."/>
            <person name="Lin Y."/>
            <person name="Zhao L."/>
            <person name="Xing Q."/>
            <person name="Dou J."/>
            <person name="Li Y."/>
            <person name="Mao J."/>
            <person name="Guo H."/>
            <person name="Dou H."/>
            <person name="Li T."/>
            <person name="Mu C."/>
            <person name="Jiang W."/>
            <person name="Fu Q."/>
            <person name="Fu X."/>
            <person name="Miao Y."/>
            <person name="Liu J."/>
            <person name="Yu Q."/>
            <person name="Li R."/>
            <person name="Liao H."/>
            <person name="Li X."/>
            <person name="Kong Y."/>
            <person name="Jiang Z."/>
            <person name="Chourrout D."/>
            <person name="Li R."/>
            <person name="Bao Z."/>
        </authorList>
    </citation>
    <scope>NUCLEOTIDE SEQUENCE [LARGE SCALE GENOMIC DNA]</scope>
    <source>
        <strain evidence="5 6">PY_sf001</strain>
    </source>
</reference>
<dbReference type="PANTHER" id="PTHR13799">
    <property type="entry name" value="NGG1 INTERACTING FACTOR 3"/>
    <property type="match status" value="1"/>
</dbReference>
<dbReference type="OrthoDB" id="3345469at2759"/>
<dbReference type="NCBIfam" id="TIGR00486">
    <property type="entry name" value="YbgI_SA1388"/>
    <property type="match status" value="1"/>
</dbReference>
<keyword evidence="4" id="KW-0479">Metal-binding</keyword>
<protein>
    <recommendedName>
        <fullName evidence="2 3">NIF3-like protein 1</fullName>
    </recommendedName>
</protein>
<dbReference type="Gene3D" id="3.40.1390.30">
    <property type="entry name" value="NIF3 (NGG1p interacting factor 3)-like"/>
    <property type="match status" value="2"/>
</dbReference>
<dbReference type="EMBL" id="NEDP02000123">
    <property type="protein sequence ID" value="OWF56642.1"/>
    <property type="molecule type" value="Genomic_DNA"/>
</dbReference>